<feature type="compositionally biased region" description="Acidic residues" evidence="4">
    <location>
        <begin position="42"/>
        <end position="55"/>
    </location>
</feature>
<protein>
    <recommendedName>
        <fullName evidence="7">Prefoldin subunit 4</fullName>
    </recommendedName>
</protein>
<dbReference type="EMBL" id="CALNXI010000872">
    <property type="protein sequence ID" value="CAH3144427.1"/>
    <property type="molecule type" value="Genomic_DNA"/>
</dbReference>
<evidence type="ECO:0008006" key="7">
    <source>
        <dbReference type="Google" id="ProtNLM"/>
    </source>
</evidence>
<organism evidence="5 6">
    <name type="scientific">Porites evermanni</name>
    <dbReference type="NCBI Taxonomy" id="104178"/>
    <lineage>
        <taxon>Eukaryota</taxon>
        <taxon>Metazoa</taxon>
        <taxon>Cnidaria</taxon>
        <taxon>Anthozoa</taxon>
        <taxon>Hexacorallia</taxon>
        <taxon>Scleractinia</taxon>
        <taxon>Fungiina</taxon>
        <taxon>Poritidae</taxon>
        <taxon>Porites</taxon>
    </lineage>
</organism>
<accession>A0ABN8PI98</accession>
<evidence type="ECO:0000256" key="2">
    <source>
        <dbReference type="ARBA" id="ARBA00023186"/>
    </source>
</evidence>
<gene>
    <name evidence="5" type="ORF">PEVE_00043183</name>
</gene>
<dbReference type="InterPro" id="IPR016661">
    <property type="entry name" value="PFDN4"/>
</dbReference>
<evidence type="ECO:0000256" key="4">
    <source>
        <dbReference type="SAM" id="MobiDB-lite"/>
    </source>
</evidence>
<feature type="compositionally biased region" description="Basic and acidic residues" evidence="4">
    <location>
        <begin position="56"/>
        <end position="65"/>
    </location>
</feature>
<feature type="coiled-coil region" evidence="3">
    <location>
        <begin position="169"/>
        <end position="196"/>
    </location>
</feature>
<comment type="similarity">
    <text evidence="1">Belongs to the prefoldin subunit beta family.</text>
</comment>
<evidence type="ECO:0000256" key="3">
    <source>
        <dbReference type="SAM" id="Coils"/>
    </source>
</evidence>
<dbReference type="PANTHER" id="PTHR21100">
    <property type="entry name" value="PREFOLDIN SUBUNIT 4"/>
    <property type="match status" value="1"/>
</dbReference>
<evidence type="ECO:0000256" key="1">
    <source>
        <dbReference type="ARBA" id="ARBA00008045"/>
    </source>
</evidence>
<dbReference type="InterPro" id="IPR002777">
    <property type="entry name" value="PFD_beta-like"/>
</dbReference>
<keyword evidence="3" id="KW-0175">Coiled coil</keyword>
<keyword evidence="6" id="KW-1185">Reference proteome</keyword>
<feature type="coiled-coil region" evidence="3">
    <location>
        <begin position="115"/>
        <end position="145"/>
    </location>
</feature>
<dbReference type="Pfam" id="PF01920">
    <property type="entry name" value="Prefoldin_2"/>
    <property type="match status" value="1"/>
</dbReference>
<dbReference type="CDD" id="cd23165">
    <property type="entry name" value="Prefoldin_4"/>
    <property type="match status" value="1"/>
</dbReference>
<dbReference type="Gene3D" id="1.10.287.370">
    <property type="match status" value="1"/>
</dbReference>
<evidence type="ECO:0000313" key="6">
    <source>
        <dbReference type="Proteomes" id="UP001159427"/>
    </source>
</evidence>
<feature type="region of interest" description="Disordered" evidence="4">
    <location>
        <begin position="42"/>
        <end position="80"/>
    </location>
</feature>
<keyword evidence="2" id="KW-0143">Chaperone</keyword>
<comment type="caution">
    <text evidence="5">The sequence shown here is derived from an EMBL/GenBank/DDBJ whole genome shotgun (WGS) entry which is preliminary data.</text>
</comment>
<dbReference type="SUPFAM" id="SSF46579">
    <property type="entry name" value="Prefoldin"/>
    <property type="match status" value="1"/>
</dbReference>
<proteinExistence type="inferred from homology"/>
<name>A0ABN8PI98_9CNID</name>
<dbReference type="PANTHER" id="PTHR21100:SF9">
    <property type="entry name" value="PREFOLDIN SUBUNIT 4"/>
    <property type="match status" value="1"/>
</dbReference>
<sequence length="219" mass="24835">MLWLKEMGTVLVVPVGDGEYFLLSAMAGRDVVLNFTKLKDDDYDDDEEEEEEEKDDGYNDERGDGNGDSDDYIAGADDKDNNINGNDNLYCINSLQIGGEDTNITFEDQQQINTFARKTARMQELQDEIDAKKKELQNLEDAEKLFAFLTVLTYRIGEVFIHLSSEETQEYLENAKSKLQEEVKSLESQSGEVKALLGDLKVKLYAKFGNNINLEAEEE</sequence>
<dbReference type="InterPro" id="IPR009053">
    <property type="entry name" value="Prefoldin"/>
</dbReference>
<reference evidence="5 6" key="1">
    <citation type="submission" date="2022-05" db="EMBL/GenBank/DDBJ databases">
        <authorList>
            <consortium name="Genoscope - CEA"/>
            <person name="William W."/>
        </authorList>
    </citation>
    <scope>NUCLEOTIDE SEQUENCE [LARGE SCALE GENOMIC DNA]</scope>
</reference>
<dbReference type="Proteomes" id="UP001159427">
    <property type="component" value="Unassembled WGS sequence"/>
</dbReference>
<evidence type="ECO:0000313" key="5">
    <source>
        <dbReference type="EMBL" id="CAH3144427.1"/>
    </source>
</evidence>